<keyword evidence="9" id="KW-1185">Reference proteome</keyword>
<keyword evidence="4 7" id="KW-0812">Transmembrane</keyword>
<dbReference type="EMBL" id="CP020083">
    <property type="protein sequence ID" value="ASR53576.1"/>
    <property type="molecule type" value="Genomic_DNA"/>
</dbReference>
<evidence type="ECO:0000256" key="2">
    <source>
        <dbReference type="ARBA" id="ARBA00006679"/>
    </source>
</evidence>
<evidence type="ECO:0000256" key="7">
    <source>
        <dbReference type="SAM" id="Phobius"/>
    </source>
</evidence>
<name>A0ABN5BB28_9SPHN</name>
<organism evidence="8 9">
    <name type="scientific">Blastomonas fulva</name>
    <dbReference type="NCBI Taxonomy" id="1550728"/>
    <lineage>
        <taxon>Bacteria</taxon>
        <taxon>Pseudomonadati</taxon>
        <taxon>Pseudomonadota</taxon>
        <taxon>Alphaproteobacteria</taxon>
        <taxon>Sphingomonadales</taxon>
        <taxon>Sphingomonadaceae</taxon>
        <taxon>Blastomonas</taxon>
    </lineage>
</organism>
<evidence type="ECO:0000313" key="9">
    <source>
        <dbReference type="Proteomes" id="UP000258016"/>
    </source>
</evidence>
<evidence type="ECO:0000256" key="5">
    <source>
        <dbReference type="ARBA" id="ARBA00022989"/>
    </source>
</evidence>
<protein>
    <recommendedName>
        <fullName evidence="10">DoxX family protein</fullName>
    </recommendedName>
</protein>
<evidence type="ECO:0000313" key="8">
    <source>
        <dbReference type="EMBL" id="ASR53576.1"/>
    </source>
</evidence>
<comment type="subcellular location">
    <subcellularLocation>
        <location evidence="1">Cell membrane</location>
        <topology evidence="1">Multi-pass membrane protein</topology>
    </subcellularLocation>
</comment>
<evidence type="ECO:0008006" key="10">
    <source>
        <dbReference type="Google" id="ProtNLM"/>
    </source>
</evidence>
<sequence>MMSLLQRPLALLDTRLFEGVALLVVRLALAAQFWRSARTKIVDGSWLEIDPITFDLFRDEYHMPVPEITGVIATYAEHALAALVMLGLATRFGAAGLLVMTAVIQLFVYPEAFWNPHVLWFGLALVLLARGGGLFALDRAFDRSSNARVALR</sequence>
<feature type="transmembrane region" description="Helical" evidence="7">
    <location>
        <begin position="80"/>
        <end position="106"/>
    </location>
</feature>
<dbReference type="Proteomes" id="UP000258016">
    <property type="component" value="Chromosome"/>
</dbReference>
<dbReference type="RefSeq" id="WP_117353540.1">
    <property type="nucleotide sequence ID" value="NZ_CP020083.1"/>
</dbReference>
<feature type="transmembrane region" description="Helical" evidence="7">
    <location>
        <begin position="118"/>
        <end position="137"/>
    </location>
</feature>
<dbReference type="PANTHER" id="PTHR33452">
    <property type="entry name" value="OXIDOREDUCTASE CATD-RELATED"/>
    <property type="match status" value="1"/>
</dbReference>
<dbReference type="Pfam" id="PF07681">
    <property type="entry name" value="DoxX"/>
    <property type="match status" value="1"/>
</dbReference>
<dbReference type="GeneID" id="303486895"/>
<keyword evidence="5 7" id="KW-1133">Transmembrane helix</keyword>
<reference evidence="8 9" key="1">
    <citation type="submission" date="2017-03" db="EMBL/GenBank/DDBJ databases">
        <title>Complete genome sequence of Blastomonas fulva degrading microcsystin LR.</title>
        <authorList>
            <person name="Lee H.-g."/>
            <person name="Jin L."/>
            <person name="oh H.-M."/>
        </authorList>
    </citation>
    <scope>NUCLEOTIDE SEQUENCE [LARGE SCALE GENOMIC DNA]</scope>
    <source>
        <strain evidence="8 9">T2</strain>
    </source>
</reference>
<evidence type="ECO:0000256" key="6">
    <source>
        <dbReference type="ARBA" id="ARBA00023136"/>
    </source>
</evidence>
<comment type="similarity">
    <text evidence="2">Belongs to the DoxX family.</text>
</comment>
<keyword evidence="3" id="KW-1003">Cell membrane</keyword>
<dbReference type="PANTHER" id="PTHR33452:SF1">
    <property type="entry name" value="INNER MEMBRANE PROTEIN YPHA-RELATED"/>
    <property type="match status" value="1"/>
</dbReference>
<evidence type="ECO:0000256" key="3">
    <source>
        <dbReference type="ARBA" id="ARBA00022475"/>
    </source>
</evidence>
<accession>A0ABN5BB28</accession>
<evidence type="ECO:0000256" key="1">
    <source>
        <dbReference type="ARBA" id="ARBA00004651"/>
    </source>
</evidence>
<evidence type="ECO:0000256" key="4">
    <source>
        <dbReference type="ARBA" id="ARBA00022692"/>
    </source>
</evidence>
<gene>
    <name evidence="8" type="ORF">B5J99_15015</name>
</gene>
<proteinExistence type="inferred from homology"/>
<dbReference type="InterPro" id="IPR032808">
    <property type="entry name" value="DoxX"/>
</dbReference>
<keyword evidence="6 7" id="KW-0472">Membrane</keyword>
<dbReference type="InterPro" id="IPR051907">
    <property type="entry name" value="DoxX-like_oxidoreductase"/>
</dbReference>